<protein>
    <submittedName>
        <fullName evidence="12">K+/H+ antiporter</fullName>
    </submittedName>
</protein>
<comment type="subcellular location">
    <subcellularLocation>
        <location evidence="1">Cell membrane</location>
        <topology evidence="1">Multi-pass membrane protein</topology>
    </subcellularLocation>
</comment>
<evidence type="ECO:0000256" key="3">
    <source>
        <dbReference type="ARBA" id="ARBA00022449"/>
    </source>
</evidence>
<dbReference type="Gene3D" id="3.30.70.1450">
    <property type="entry name" value="Regulator of K+ conductance, C-terminal domain"/>
    <property type="match status" value="1"/>
</dbReference>
<sequence length="486" mass="53036">MAFETILLWVAVLIFVSAVSSKLSDRFAIPALLLFLVIGMLAGSEGIGRVYFDNARLAKSIGVIALIFIIFSGGLDTNWKDTKPIVWPGIILSTLGVLLTAVITGFFAVYIFKFSLLQGMLLGSIVSSTDAAAVFSILRSKRISLKQPLKPLLEFESGSNDPMAVFLTVGFLAILTAKNMGIAALIPRFFLDMGMGAVIGYLMAKVIVYSINRLKLYYEGLYPAVVISLILLTYVIAVFLKGNGILAVYVAGLMLGQADFPNKRMITRFHDGLAWLMQIAMFITLGLLVFPSHIIPLIGPGLLLTFLLMVVARPVSVLLCLLPFKMNMRKKAMVAWVGLRGSVPIILATFPFMAGIAQADSIFNIVFFIVIASVLIQGTSIPVVAKVLKLDLPWTNKTRYPLEFEKTEGIDAELTDIIVPYNAGVVGRPIIELSVPPDALIVLISRNDKFIIPNGYTIIEGGDVLLVLANQRDLTMLQNIFSQLAQ</sequence>
<evidence type="ECO:0000256" key="4">
    <source>
        <dbReference type="ARBA" id="ARBA00022475"/>
    </source>
</evidence>
<proteinExistence type="predicted"/>
<evidence type="ECO:0000313" key="12">
    <source>
        <dbReference type="EMBL" id="QAT17871.1"/>
    </source>
</evidence>
<reference evidence="12 13" key="1">
    <citation type="submission" date="2017-01" db="EMBL/GenBank/DDBJ databases">
        <title>First insights into the biology of 'candidatus Vampirococcus archaeovorus'.</title>
        <authorList>
            <person name="Kizina J."/>
            <person name="Jordan S."/>
            <person name="Stueber K."/>
            <person name="Reinhardt R."/>
            <person name="Harder J."/>
        </authorList>
    </citation>
    <scope>NUCLEOTIDE SEQUENCE [LARGE SCALE GENOMIC DNA]</scope>
    <source>
        <strain evidence="12 13">LiM</strain>
    </source>
</reference>
<gene>
    <name evidence="12" type="ORF">BU251_09115</name>
</gene>
<feature type="transmembrane region" description="Helical" evidence="10">
    <location>
        <begin position="301"/>
        <end position="322"/>
    </location>
</feature>
<accession>A0A410P798</accession>
<dbReference type="EMBL" id="CP019384">
    <property type="protein sequence ID" value="QAT17871.1"/>
    <property type="molecule type" value="Genomic_DNA"/>
</dbReference>
<dbReference type="KEGG" id="vai:BU251_09115"/>
<dbReference type="PANTHER" id="PTHR32507">
    <property type="entry name" value="NA(+)/H(+) ANTIPORTER 1"/>
    <property type="match status" value="1"/>
</dbReference>
<evidence type="ECO:0000313" key="13">
    <source>
        <dbReference type="Proteomes" id="UP000287243"/>
    </source>
</evidence>
<organism evidence="12 13">
    <name type="scientific">Velamenicoccus archaeovorus</name>
    <dbReference type="NCBI Taxonomy" id="1930593"/>
    <lineage>
        <taxon>Bacteria</taxon>
        <taxon>Pseudomonadati</taxon>
        <taxon>Candidatus Omnitrophota</taxon>
        <taxon>Candidatus Velamenicoccus</taxon>
    </lineage>
</organism>
<dbReference type="Gene3D" id="1.20.1530.20">
    <property type="match status" value="1"/>
</dbReference>
<feature type="transmembrane region" description="Helical" evidence="10">
    <location>
        <begin position="87"/>
        <end position="112"/>
    </location>
</feature>
<dbReference type="GO" id="GO:0015297">
    <property type="term" value="F:antiporter activity"/>
    <property type="evidence" value="ECO:0007669"/>
    <property type="project" value="UniProtKB-KW"/>
</dbReference>
<keyword evidence="13" id="KW-1185">Reference proteome</keyword>
<keyword evidence="8" id="KW-0406">Ion transport</keyword>
<dbReference type="GO" id="GO:0006813">
    <property type="term" value="P:potassium ion transport"/>
    <property type="evidence" value="ECO:0007669"/>
    <property type="project" value="UniProtKB-KW"/>
</dbReference>
<feature type="transmembrane region" description="Helical" evidence="10">
    <location>
        <begin position="334"/>
        <end position="356"/>
    </location>
</feature>
<evidence type="ECO:0000256" key="7">
    <source>
        <dbReference type="ARBA" id="ARBA00022989"/>
    </source>
</evidence>
<evidence type="ECO:0000256" key="2">
    <source>
        <dbReference type="ARBA" id="ARBA00022448"/>
    </source>
</evidence>
<dbReference type="GO" id="GO:0005886">
    <property type="term" value="C:plasma membrane"/>
    <property type="evidence" value="ECO:0007669"/>
    <property type="project" value="UniProtKB-SubCell"/>
</dbReference>
<keyword evidence="2" id="KW-0813">Transport</keyword>
<dbReference type="Proteomes" id="UP000287243">
    <property type="component" value="Chromosome"/>
</dbReference>
<feature type="transmembrane region" description="Helical" evidence="10">
    <location>
        <begin position="158"/>
        <end position="177"/>
    </location>
</feature>
<evidence type="ECO:0000256" key="1">
    <source>
        <dbReference type="ARBA" id="ARBA00004651"/>
    </source>
</evidence>
<feature type="transmembrane region" description="Helical" evidence="10">
    <location>
        <begin position="189"/>
        <end position="209"/>
    </location>
</feature>
<feature type="transmembrane region" description="Helical" evidence="10">
    <location>
        <begin position="273"/>
        <end position="295"/>
    </location>
</feature>
<feature type="domain" description="RCK C-terminal" evidence="11">
    <location>
        <begin position="402"/>
        <end position="483"/>
    </location>
</feature>
<dbReference type="PANTHER" id="PTHR32507:SF7">
    <property type="entry name" value="K(+)_H(+) ANTIPORTER NHAP2"/>
    <property type="match status" value="1"/>
</dbReference>
<evidence type="ECO:0000256" key="5">
    <source>
        <dbReference type="ARBA" id="ARBA00022538"/>
    </source>
</evidence>
<dbReference type="NCBIfam" id="NF003716">
    <property type="entry name" value="PRK05326.1-3"/>
    <property type="match status" value="1"/>
</dbReference>
<dbReference type="SUPFAM" id="SSF116726">
    <property type="entry name" value="TrkA C-terminal domain-like"/>
    <property type="match status" value="1"/>
</dbReference>
<evidence type="ECO:0000256" key="8">
    <source>
        <dbReference type="ARBA" id="ARBA00023065"/>
    </source>
</evidence>
<keyword evidence="3" id="KW-0050">Antiport</keyword>
<keyword evidence="7 10" id="KW-1133">Transmembrane helix</keyword>
<dbReference type="AlphaFoldDB" id="A0A410P798"/>
<keyword evidence="5" id="KW-0630">Potassium</keyword>
<dbReference type="GO" id="GO:0008324">
    <property type="term" value="F:monoatomic cation transmembrane transporter activity"/>
    <property type="evidence" value="ECO:0007669"/>
    <property type="project" value="InterPro"/>
</dbReference>
<dbReference type="Pfam" id="PF02080">
    <property type="entry name" value="TrkA_C"/>
    <property type="match status" value="1"/>
</dbReference>
<dbReference type="RefSeq" id="WP_128700837.1">
    <property type="nucleotide sequence ID" value="NZ_CP019384.1"/>
</dbReference>
<name>A0A410P798_VELA1</name>
<dbReference type="OrthoDB" id="9810759at2"/>
<feature type="transmembrane region" description="Helical" evidence="10">
    <location>
        <begin position="221"/>
        <end position="252"/>
    </location>
</feature>
<evidence type="ECO:0000256" key="6">
    <source>
        <dbReference type="ARBA" id="ARBA00022692"/>
    </source>
</evidence>
<evidence type="ECO:0000256" key="9">
    <source>
        <dbReference type="ARBA" id="ARBA00023136"/>
    </source>
</evidence>
<feature type="transmembrane region" description="Helical" evidence="10">
    <location>
        <begin position="362"/>
        <end position="385"/>
    </location>
</feature>
<dbReference type="Pfam" id="PF00999">
    <property type="entry name" value="Na_H_Exchanger"/>
    <property type="match status" value="1"/>
</dbReference>
<dbReference type="GO" id="GO:1902600">
    <property type="term" value="P:proton transmembrane transport"/>
    <property type="evidence" value="ECO:0007669"/>
    <property type="project" value="InterPro"/>
</dbReference>
<dbReference type="InterPro" id="IPR006153">
    <property type="entry name" value="Cation/H_exchanger_TM"/>
</dbReference>
<keyword evidence="9 10" id="KW-0472">Membrane</keyword>
<feature type="transmembrane region" description="Helical" evidence="10">
    <location>
        <begin position="119"/>
        <end position="138"/>
    </location>
</feature>
<keyword evidence="5" id="KW-0633">Potassium transport</keyword>
<dbReference type="PROSITE" id="PS51202">
    <property type="entry name" value="RCK_C"/>
    <property type="match status" value="1"/>
</dbReference>
<dbReference type="InterPro" id="IPR006037">
    <property type="entry name" value="RCK_C"/>
</dbReference>
<keyword evidence="4" id="KW-1003">Cell membrane</keyword>
<dbReference type="NCBIfam" id="NF003715">
    <property type="entry name" value="PRK05326.1-2"/>
    <property type="match status" value="1"/>
</dbReference>
<feature type="transmembrane region" description="Helical" evidence="10">
    <location>
        <begin position="31"/>
        <end position="52"/>
    </location>
</feature>
<keyword evidence="6 10" id="KW-0812">Transmembrane</keyword>
<evidence type="ECO:0000259" key="11">
    <source>
        <dbReference type="PROSITE" id="PS51202"/>
    </source>
</evidence>
<evidence type="ECO:0000256" key="10">
    <source>
        <dbReference type="SAM" id="Phobius"/>
    </source>
</evidence>
<dbReference type="InterPro" id="IPR036721">
    <property type="entry name" value="RCK_C_sf"/>
</dbReference>
<dbReference type="InterPro" id="IPR038770">
    <property type="entry name" value="Na+/solute_symporter_sf"/>
</dbReference>
<feature type="transmembrane region" description="Helical" evidence="10">
    <location>
        <begin position="57"/>
        <end position="75"/>
    </location>
</feature>